<comment type="caution">
    <text evidence="2">The sequence shown here is derived from an EMBL/GenBank/DDBJ whole genome shotgun (WGS) entry which is preliminary data.</text>
</comment>
<proteinExistence type="predicted"/>
<reference evidence="2" key="1">
    <citation type="journal article" date="2022" name="bioRxiv">
        <title>Sequencing and chromosome-scale assembly of the giantPleurodeles waltlgenome.</title>
        <authorList>
            <person name="Brown T."/>
            <person name="Elewa A."/>
            <person name="Iarovenko S."/>
            <person name="Subramanian E."/>
            <person name="Araus A.J."/>
            <person name="Petzold A."/>
            <person name="Susuki M."/>
            <person name="Suzuki K.-i.T."/>
            <person name="Hayashi T."/>
            <person name="Toyoda A."/>
            <person name="Oliveira C."/>
            <person name="Osipova E."/>
            <person name="Leigh N.D."/>
            <person name="Simon A."/>
            <person name="Yun M.H."/>
        </authorList>
    </citation>
    <scope>NUCLEOTIDE SEQUENCE</scope>
    <source>
        <strain evidence="2">20211129_DDA</strain>
        <tissue evidence="2">Liver</tissue>
    </source>
</reference>
<feature type="compositionally biased region" description="Basic and acidic residues" evidence="1">
    <location>
        <begin position="141"/>
        <end position="152"/>
    </location>
</feature>
<protein>
    <submittedName>
        <fullName evidence="2">Uncharacterized protein</fullName>
    </submittedName>
</protein>
<feature type="region of interest" description="Disordered" evidence="1">
    <location>
        <begin position="141"/>
        <end position="160"/>
    </location>
</feature>
<dbReference type="Proteomes" id="UP001066276">
    <property type="component" value="Chromosome 1_1"/>
</dbReference>
<dbReference type="AlphaFoldDB" id="A0AAV7WL33"/>
<name>A0AAV7WL33_PLEWA</name>
<feature type="region of interest" description="Disordered" evidence="1">
    <location>
        <begin position="64"/>
        <end position="88"/>
    </location>
</feature>
<organism evidence="2 3">
    <name type="scientific">Pleurodeles waltl</name>
    <name type="common">Iberian ribbed newt</name>
    <dbReference type="NCBI Taxonomy" id="8319"/>
    <lineage>
        <taxon>Eukaryota</taxon>
        <taxon>Metazoa</taxon>
        <taxon>Chordata</taxon>
        <taxon>Craniata</taxon>
        <taxon>Vertebrata</taxon>
        <taxon>Euteleostomi</taxon>
        <taxon>Amphibia</taxon>
        <taxon>Batrachia</taxon>
        <taxon>Caudata</taxon>
        <taxon>Salamandroidea</taxon>
        <taxon>Salamandridae</taxon>
        <taxon>Pleurodelinae</taxon>
        <taxon>Pleurodeles</taxon>
    </lineage>
</organism>
<feature type="region of interest" description="Disordered" evidence="1">
    <location>
        <begin position="1"/>
        <end position="23"/>
    </location>
</feature>
<keyword evidence="3" id="KW-1185">Reference proteome</keyword>
<evidence type="ECO:0000256" key="1">
    <source>
        <dbReference type="SAM" id="MobiDB-lite"/>
    </source>
</evidence>
<dbReference type="EMBL" id="JANPWB010000001">
    <property type="protein sequence ID" value="KAJ1213567.1"/>
    <property type="molecule type" value="Genomic_DNA"/>
</dbReference>
<sequence>MLPAQLGDLCSSDTPTGATPRRDLSLASGAVSYSTTRRGNLPAAHLQASASAATLSLGLSRLAPARSPRASPWPGVHNRSRWSPPTVGSLPLRSGLQQLPQGVRMTGHSPKNCEGSLDLSTDQVSAVCLKLNYGTALDSRTPEYPKEGSEKACKRHMFTT</sequence>
<accession>A0AAV7WL33</accession>
<evidence type="ECO:0000313" key="3">
    <source>
        <dbReference type="Proteomes" id="UP001066276"/>
    </source>
</evidence>
<gene>
    <name evidence="2" type="ORF">NDU88_001201</name>
</gene>
<evidence type="ECO:0000313" key="2">
    <source>
        <dbReference type="EMBL" id="KAJ1213567.1"/>
    </source>
</evidence>